<organism evidence="1 2">
    <name type="scientific">Cavenderia fasciculata</name>
    <name type="common">Slime mold</name>
    <name type="synonym">Dictyostelium fasciculatum</name>
    <dbReference type="NCBI Taxonomy" id="261658"/>
    <lineage>
        <taxon>Eukaryota</taxon>
        <taxon>Amoebozoa</taxon>
        <taxon>Evosea</taxon>
        <taxon>Eumycetozoa</taxon>
        <taxon>Dictyostelia</taxon>
        <taxon>Acytosteliales</taxon>
        <taxon>Cavenderiaceae</taxon>
        <taxon>Cavenderia</taxon>
    </lineage>
</organism>
<accession>F4PX38</accession>
<gene>
    <name evidence="1" type="ORF">DFA_06943</name>
</gene>
<evidence type="ECO:0000313" key="1">
    <source>
        <dbReference type="EMBL" id="EGG19841.1"/>
    </source>
</evidence>
<keyword evidence="2" id="KW-1185">Reference proteome</keyword>
<dbReference type="RefSeq" id="XP_004358187.1">
    <property type="nucleotide sequence ID" value="XM_004358130.1"/>
</dbReference>
<dbReference type="KEGG" id="dfa:DFA_06943"/>
<reference evidence="2" key="1">
    <citation type="journal article" date="2011" name="Genome Res.">
        <title>Phylogeny-wide analysis of social amoeba genomes highlights ancient origins for complex intercellular communication.</title>
        <authorList>
            <person name="Heidel A.J."/>
            <person name="Lawal H.M."/>
            <person name="Felder M."/>
            <person name="Schilde C."/>
            <person name="Helps N.R."/>
            <person name="Tunggal B."/>
            <person name="Rivero F."/>
            <person name="John U."/>
            <person name="Schleicher M."/>
            <person name="Eichinger L."/>
            <person name="Platzer M."/>
            <person name="Noegel A.A."/>
            <person name="Schaap P."/>
            <person name="Gloeckner G."/>
        </authorList>
    </citation>
    <scope>NUCLEOTIDE SEQUENCE [LARGE SCALE GENOMIC DNA]</scope>
    <source>
        <strain evidence="2">SH3</strain>
    </source>
</reference>
<protein>
    <submittedName>
        <fullName evidence="1">Uncharacterized protein</fullName>
    </submittedName>
</protein>
<evidence type="ECO:0000313" key="2">
    <source>
        <dbReference type="Proteomes" id="UP000007797"/>
    </source>
</evidence>
<dbReference type="GeneID" id="14872234"/>
<dbReference type="AlphaFoldDB" id="F4PX38"/>
<sequence>MSGSQSVNTSIAVVAAALLYKRMMCEGDKPTKVGWLLVIVPFGNERKKSGWIHPKKKTIGSTVWFFQKRVKVQDKIETKGRYLLILLSLDGFNEWVIKVDFDDDDDDDESDYYLNNQKKKKIYYN</sequence>
<name>F4PX38_CACFS</name>
<proteinExistence type="predicted"/>
<dbReference type="Proteomes" id="UP000007797">
    <property type="component" value="Unassembled WGS sequence"/>
</dbReference>
<dbReference type="EMBL" id="GL883013">
    <property type="protein sequence ID" value="EGG19841.1"/>
    <property type="molecule type" value="Genomic_DNA"/>
</dbReference>